<name>A0ACC1I4S6_9FUNG</name>
<accession>A0ACC1I4S6</accession>
<gene>
    <name evidence="1" type="ORF">LPJ66_008907</name>
</gene>
<organism evidence="1 2">
    <name type="scientific">Kickxella alabastrina</name>
    <dbReference type="NCBI Taxonomy" id="61397"/>
    <lineage>
        <taxon>Eukaryota</taxon>
        <taxon>Fungi</taxon>
        <taxon>Fungi incertae sedis</taxon>
        <taxon>Zoopagomycota</taxon>
        <taxon>Kickxellomycotina</taxon>
        <taxon>Kickxellomycetes</taxon>
        <taxon>Kickxellales</taxon>
        <taxon>Kickxellaceae</taxon>
        <taxon>Kickxella</taxon>
    </lineage>
</organism>
<evidence type="ECO:0000313" key="1">
    <source>
        <dbReference type="EMBL" id="KAJ1887831.1"/>
    </source>
</evidence>
<proteinExistence type="predicted"/>
<comment type="caution">
    <text evidence="1">The sequence shown here is derived from an EMBL/GenBank/DDBJ whole genome shotgun (WGS) entry which is preliminary data.</text>
</comment>
<protein>
    <submittedName>
        <fullName evidence="1">Uncharacterized protein</fullName>
    </submittedName>
</protein>
<keyword evidence="2" id="KW-1185">Reference proteome</keyword>
<dbReference type="Proteomes" id="UP001150581">
    <property type="component" value="Unassembled WGS sequence"/>
</dbReference>
<reference evidence="1" key="1">
    <citation type="submission" date="2022-07" db="EMBL/GenBank/DDBJ databases">
        <title>Phylogenomic reconstructions and comparative analyses of Kickxellomycotina fungi.</title>
        <authorList>
            <person name="Reynolds N.K."/>
            <person name="Stajich J.E."/>
            <person name="Barry K."/>
            <person name="Grigoriev I.V."/>
            <person name="Crous P."/>
            <person name="Smith M.E."/>
        </authorList>
    </citation>
    <scope>NUCLEOTIDE SEQUENCE</scope>
    <source>
        <strain evidence="1">Benny 63K</strain>
    </source>
</reference>
<dbReference type="EMBL" id="JANBPG010001900">
    <property type="protein sequence ID" value="KAJ1887831.1"/>
    <property type="molecule type" value="Genomic_DNA"/>
</dbReference>
<sequence>MSRSSSFASYASDDDSSVPLSEQAEWKDIVPIDQDDGVHPICPIAYTADYKELMG</sequence>
<feature type="non-terminal residue" evidence="1">
    <location>
        <position position="55"/>
    </location>
</feature>
<evidence type="ECO:0000313" key="2">
    <source>
        <dbReference type="Proteomes" id="UP001150581"/>
    </source>
</evidence>